<feature type="non-terminal residue" evidence="2">
    <location>
        <position position="195"/>
    </location>
</feature>
<keyword evidence="3" id="KW-1185">Reference proteome</keyword>
<accession>A0A5Q4BGZ5</accession>
<dbReference type="OrthoDB" id="10500123at2759"/>
<evidence type="ECO:0000313" key="3">
    <source>
        <dbReference type="Proteomes" id="UP000326340"/>
    </source>
</evidence>
<feature type="non-terminal residue" evidence="2">
    <location>
        <position position="1"/>
    </location>
</feature>
<dbReference type="EMBL" id="PUHP01001354">
    <property type="protein sequence ID" value="TQN66036.1"/>
    <property type="molecule type" value="Genomic_DNA"/>
</dbReference>
<dbReference type="Proteomes" id="UP000326340">
    <property type="component" value="Unassembled WGS sequence"/>
</dbReference>
<feature type="region of interest" description="Disordered" evidence="1">
    <location>
        <begin position="168"/>
        <end position="195"/>
    </location>
</feature>
<organism evidence="2 3">
    <name type="scientific">Colletotrichum shisoi</name>
    <dbReference type="NCBI Taxonomy" id="2078593"/>
    <lineage>
        <taxon>Eukaryota</taxon>
        <taxon>Fungi</taxon>
        <taxon>Dikarya</taxon>
        <taxon>Ascomycota</taxon>
        <taxon>Pezizomycotina</taxon>
        <taxon>Sordariomycetes</taxon>
        <taxon>Hypocreomycetidae</taxon>
        <taxon>Glomerellales</taxon>
        <taxon>Glomerellaceae</taxon>
        <taxon>Colletotrichum</taxon>
        <taxon>Colletotrichum destructivum species complex</taxon>
    </lineage>
</organism>
<feature type="compositionally biased region" description="Basic and acidic residues" evidence="1">
    <location>
        <begin position="104"/>
        <end position="115"/>
    </location>
</feature>
<dbReference type="AlphaFoldDB" id="A0A5Q4BGZ5"/>
<comment type="caution">
    <text evidence="2">The sequence shown here is derived from an EMBL/GenBank/DDBJ whole genome shotgun (WGS) entry which is preliminary data.</text>
</comment>
<evidence type="ECO:0000256" key="1">
    <source>
        <dbReference type="SAM" id="MobiDB-lite"/>
    </source>
</evidence>
<gene>
    <name evidence="2" type="ORF">CSHISOI_09374</name>
</gene>
<name>A0A5Q4BGZ5_9PEZI</name>
<feature type="region of interest" description="Disordered" evidence="1">
    <location>
        <begin position="60"/>
        <end position="81"/>
    </location>
</feature>
<proteinExistence type="predicted"/>
<feature type="compositionally biased region" description="Basic residues" evidence="1">
    <location>
        <begin position="117"/>
        <end position="126"/>
    </location>
</feature>
<sequence>LVPRADPPHPPLARHLGAARRLGHGLRPPAALVHAGRPPPLAAVGPLRALRRGRPGLRLEGLQRPQRLHLGPGRPQRRRELHVPRLRMAVLLVRQSPRGRPRGRREEDPRREGGRPGHCHRLQRRRHDVEQDGPILGERVLLRLRQHRPQPVHGSFVSLDHPQRRLAPRLGLHDVFSGRRNRRRPGPGFQDDQDR</sequence>
<evidence type="ECO:0000313" key="2">
    <source>
        <dbReference type="EMBL" id="TQN66036.1"/>
    </source>
</evidence>
<reference evidence="2 3" key="1">
    <citation type="journal article" date="2019" name="Sci. Rep.">
        <title>Colletotrichum shisoi sp. nov., an anthracnose pathogen of Perilla frutescens in Japan: molecular phylogenetic, morphological and genomic evidence.</title>
        <authorList>
            <person name="Gan P."/>
            <person name="Tsushima A."/>
            <person name="Hiroyama R."/>
            <person name="Narusaka M."/>
            <person name="Takano Y."/>
            <person name="Narusaka Y."/>
            <person name="Kawaradani M."/>
            <person name="Damm U."/>
            <person name="Shirasu K."/>
        </authorList>
    </citation>
    <scope>NUCLEOTIDE SEQUENCE [LARGE SCALE GENOMIC DNA]</scope>
    <source>
        <strain evidence="2 3">PG-2018a</strain>
    </source>
</reference>
<feature type="region of interest" description="Disordered" evidence="1">
    <location>
        <begin position="93"/>
        <end position="132"/>
    </location>
</feature>
<protein>
    <submittedName>
        <fullName evidence="2">Uncharacterized protein</fullName>
    </submittedName>
</protein>